<organism evidence="2 3">
    <name type="scientific">Neocallimastix californiae</name>
    <dbReference type="NCBI Taxonomy" id="1754190"/>
    <lineage>
        <taxon>Eukaryota</taxon>
        <taxon>Fungi</taxon>
        <taxon>Fungi incertae sedis</taxon>
        <taxon>Chytridiomycota</taxon>
        <taxon>Chytridiomycota incertae sedis</taxon>
        <taxon>Neocallimastigomycetes</taxon>
        <taxon>Neocallimastigales</taxon>
        <taxon>Neocallimastigaceae</taxon>
        <taxon>Neocallimastix</taxon>
    </lineage>
</organism>
<feature type="region of interest" description="Disordered" evidence="1">
    <location>
        <begin position="65"/>
        <end position="92"/>
    </location>
</feature>
<accession>A0A1Y1YTC3</accession>
<protein>
    <submittedName>
        <fullName evidence="2">Uncharacterized protein</fullName>
    </submittedName>
</protein>
<gene>
    <name evidence="2" type="ORF">LY90DRAFT_519746</name>
</gene>
<keyword evidence="3" id="KW-1185">Reference proteome</keyword>
<dbReference type="EMBL" id="MCOG01000508">
    <property type="protein sequence ID" value="ORY01261.1"/>
    <property type="molecule type" value="Genomic_DNA"/>
</dbReference>
<evidence type="ECO:0000313" key="2">
    <source>
        <dbReference type="EMBL" id="ORY01261.1"/>
    </source>
</evidence>
<name>A0A1Y1YTC3_9FUNG</name>
<proteinExistence type="predicted"/>
<comment type="caution">
    <text evidence="2">The sequence shown here is derived from an EMBL/GenBank/DDBJ whole genome shotgun (WGS) entry which is preliminary data.</text>
</comment>
<dbReference type="AlphaFoldDB" id="A0A1Y1YTC3"/>
<feature type="compositionally biased region" description="Polar residues" evidence="1">
    <location>
        <begin position="65"/>
        <end position="88"/>
    </location>
</feature>
<reference evidence="2 3" key="1">
    <citation type="submission" date="2016-08" db="EMBL/GenBank/DDBJ databases">
        <title>A Parts List for Fungal Cellulosomes Revealed by Comparative Genomics.</title>
        <authorList>
            <consortium name="DOE Joint Genome Institute"/>
            <person name="Haitjema C.H."/>
            <person name="Gilmore S.P."/>
            <person name="Henske J.K."/>
            <person name="Solomon K.V."/>
            <person name="De Groot R."/>
            <person name="Kuo A."/>
            <person name="Mondo S.J."/>
            <person name="Salamov A.A."/>
            <person name="Labutti K."/>
            <person name="Zhao Z."/>
            <person name="Chiniquy J."/>
            <person name="Barry K."/>
            <person name="Brewer H.M."/>
            <person name="Purvine S.O."/>
            <person name="Wright A.T."/>
            <person name="Boxma B."/>
            <person name="Van Alen T."/>
            <person name="Hackstein J.H."/>
            <person name="Baker S.E."/>
            <person name="Grigoriev I.V."/>
            <person name="O'Malley M.A."/>
        </authorList>
    </citation>
    <scope>NUCLEOTIDE SEQUENCE [LARGE SCALE GENOMIC DNA]</scope>
    <source>
        <strain evidence="2 3">G1</strain>
    </source>
</reference>
<evidence type="ECO:0000256" key="1">
    <source>
        <dbReference type="SAM" id="MobiDB-lite"/>
    </source>
</evidence>
<dbReference type="Proteomes" id="UP000193920">
    <property type="component" value="Unassembled WGS sequence"/>
</dbReference>
<evidence type="ECO:0000313" key="3">
    <source>
        <dbReference type="Proteomes" id="UP000193920"/>
    </source>
</evidence>
<sequence length="115" mass="13358">MVINSISLYMFIYGYRIIFGILHKQNLKLQFINNINKKFISSENNSESNSKQIYHTKSYADSSFYSDSNNDKTQSNISKNTNETNPLSEQDELNKTTIISKIINYHNFNKGKSDE</sequence>